<evidence type="ECO:0000313" key="2">
    <source>
        <dbReference type="Proteomes" id="UP001642484"/>
    </source>
</evidence>
<gene>
    <name evidence="1" type="ORF">CCMP2556_LOCUS37902</name>
</gene>
<accession>A0ABP0PLJ5</accession>
<evidence type="ECO:0000313" key="1">
    <source>
        <dbReference type="EMBL" id="CAK9076902.1"/>
    </source>
</evidence>
<dbReference type="Proteomes" id="UP001642484">
    <property type="component" value="Unassembled WGS sequence"/>
</dbReference>
<keyword evidence="2" id="KW-1185">Reference proteome</keyword>
<dbReference type="EMBL" id="CAXAMN010023347">
    <property type="protein sequence ID" value="CAK9076902.1"/>
    <property type="molecule type" value="Genomic_DNA"/>
</dbReference>
<reference evidence="1 2" key="1">
    <citation type="submission" date="2024-02" db="EMBL/GenBank/DDBJ databases">
        <authorList>
            <person name="Chen Y."/>
            <person name="Shah S."/>
            <person name="Dougan E. K."/>
            <person name="Thang M."/>
            <person name="Chan C."/>
        </authorList>
    </citation>
    <scope>NUCLEOTIDE SEQUENCE [LARGE SCALE GENOMIC DNA]</scope>
</reference>
<sequence>MDVALASRQRALVAQADLQAWQSQLETSCPARKALLLSEAEPGGRAFLAAVPAGRKRMEPAVFTAELRHRFGVAEASADGWCPRCDGVLDTFSLHAEPAASGTNVTTLSGTWCALGRTGLACSQRRSDLAYFSHSALKTLALLVGALQTSLPLASLADAGRQGGAAAAAYSAVKIAHLDTGLCCQQQGLAFVPLVAETTGAWDPAAAKVLQTIARAVAAANKSSLRHCFLRCCKKLRC</sequence>
<name>A0ABP0PLJ5_9DINO</name>
<comment type="caution">
    <text evidence="1">The sequence shown here is derived from an EMBL/GenBank/DDBJ whole genome shotgun (WGS) entry which is preliminary data.</text>
</comment>
<protein>
    <submittedName>
        <fullName evidence="1">Uncharacterized protein</fullName>
    </submittedName>
</protein>
<proteinExistence type="predicted"/>
<organism evidence="1 2">
    <name type="scientific">Durusdinium trenchii</name>
    <dbReference type="NCBI Taxonomy" id="1381693"/>
    <lineage>
        <taxon>Eukaryota</taxon>
        <taxon>Sar</taxon>
        <taxon>Alveolata</taxon>
        <taxon>Dinophyceae</taxon>
        <taxon>Suessiales</taxon>
        <taxon>Symbiodiniaceae</taxon>
        <taxon>Durusdinium</taxon>
    </lineage>
</organism>